<proteinExistence type="predicted"/>
<feature type="compositionally biased region" description="Low complexity" evidence="1">
    <location>
        <begin position="1"/>
        <end position="29"/>
    </location>
</feature>
<evidence type="ECO:0000313" key="2">
    <source>
        <dbReference type="EMBL" id="CEK47313.1"/>
    </source>
</evidence>
<organism evidence="2">
    <name type="scientific">Arion vulgaris</name>
    <dbReference type="NCBI Taxonomy" id="1028688"/>
    <lineage>
        <taxon>Eukaryota</taxon>
        <taxon>Metazoa</taxon>
        <taxon>Spiralia</taxon>
        <taxon>Lophotrochozoa</taxon>
        <taxon>Mollusca</taxon>
        <taxon>Gastropoda</taxon>
        <taxon>Heterobranchia</taxon>
        <taxon>Euthyneura</taxon>
        <taxon>Panpulmonata</taxon>
        <taxon>Eupulmonata</taxon>
        <taxon>Stylommatophora</taxon>
        <taxon>Helicina</taxon>
        <taxon>Arionoidea</taxon>
        <taxon>Arionidae</taxon>
        <taxon>Arion</taxon>
    </lineage>
</organism>
<dbReference type="EMBL" id="HACG01000448">
    <property type="protein sequence ID" value="CEK47313.1"/>
    <property type="molecule type" value="Transcribed_RNA"/>
</dbReference>
<gene>
    <name evidence="2" type="primary">ORF1090</name>
</gene>
<sequence length="85" mass="9847">EKYGFQHQQFLQKQQPNNVSQQPQSIDQQQLKDDQQNSKPPVRGLSLPTGPSYDPVDEEDLKRETSYQQGLRVRVEDGNRITHQA</sequence>
<dbReference type="AlphaFoldDB" id="A0A0B6XTU3"/>
<accession>A0A0B6XTU3</accession>
<name>A0A0B6XTU3_9EUPU</name>
<reference evidence="2" key="1">
    <citation type="submission" date="2014-12" db="EMBL/GenBank/DDBJ databases">
        <title>Insight into the proteome of Arion vulgaris.</title>
        <authorList>
            <person name="Aradska J."/>
            <person name="Bulat T."/>
            <person name="Smidak R."/>
            <person name="Sarate P."/>
            <person name="Gangsoo J."/>
            <person name="Sialana F."/>
            <person name="Bilban M."/>
            <person name="Lubec G."/>
        </authorList>
    </citation>
    <scope>NUCLEOTIDE SEQUENCE</scope>
    <source>
        <tissue evidence="2">Skin</tissue>
    </source>
</reference>
<feature type="non-terminal residue" evidence="2">
    <location>
        <position position="1"/>
    </location>
</feature>
<feature type="region of interest" description="Disordered" evidence="1">
    <location>
        <begin position="1"/>
        <end position="85"/>
    </location>
</feature>
<evidence type="ECO:0000256" key="1">
    <source>
        <dbReference type="SAM" id="MobiDB-lite"/>
    </source>
</evidence>
<feature type="compositionally biased region" description="Basic and acidic residues" evidence="1">
    <location>
        <begin position="73"/>
        <end position="85"/>
    </location>
</feature>
<protein>
    <submittedName>
        <fullName evidence="2">Uncharacterized protein</fullName>
    </submittedName>
</protein>
<feature type="non-terminal residue" evidence="2">
    <location>
        <position position="85"/>
    </location>
</feature>